<organism evidence="1 2">
    <name type="scientific">Methanospirillum lacunae</name>
    <dbReference type="NCBI Taxonomy" id="668570"/>
    <lineage>
        <taxon>Archaea</taxon>
        <taxon>Methanobacteriati</taxon>
        <taxon>Methanobacteriota</taxon>
        <taxon>Stenosarchaea group</taxon>
        <taxon>Methanomicrobia</taxon>
        <taxon>Methanomicrobiales</taxon>
        <taxon>Methanospirillaceae</taxon>
        <taxon>Methanospirillum</taxon>
    </lineage>
</organism>
<dbReference type="RefSeq" id="WP_109969148.1">
    <property type="nucleotide sequence ID" value="NZ_CP176093.1"/>
</dbReference>
<protein>
    <submittedName>
        <fullName evidence="1">Fe-S oxidoreductase</fullName>
    </submittedName>
</protein>
<dbReference type="GeneID" id="97550318"/>
<dbReference type="Proteomes" id="UP000245657">
    <property type="component" value="Unassembled WGS sequence"/>
</dbReference>
<name>A0A2V2MYZ3_9EURY</name>
<dbReference type="EMBL" id="QGMY01000008">
    <property type="protein sequence ID" value="PWR71530.1"/>
    <property type="molecule type" value="Genomic_DNA"/>
</dbReference>
<proteinExistence type="predicted"/>
<gene>
    <name evidence="1" type="ORF">DK846_11775</name>
</gene>
<reference evidence="1 2" key="1">
    <citation type="submission" date="2018-05" db="EMBL/GenBank/DDBJ databases">
        <title>Draft genome of Methanospirillum lacunae Ki8-1.</title>
        <authorList>
            <person name="Dueholm M.S."/>
            <person name="Nielsen P.H."/>
            <person name="Bakmann L.F."/>
            <person name="Otzen D.E."/>
        </authorList>
    </citation>
    <scope>NUCLEOTIDE SEQUENCE [LARGE SCALE GENOMIC DNA]</scope>
    <source>
        <strain evidence="1 2">Ki8-1</strain>
    </source>
</reference>
<comment type="caution">
    <text evidence="1">The sequence shown here is derived from an EMBL/GenBank/DDBJ whole genome shotgun (WGS) entry which is preliminary data.</text>
</comment>
<dbReference type="PANTHER" id="PTHR35866">
    <property type="entry name" value="PUTATIVE-RELATED"/>
    <property type="match status" value="1"/>
</dbReference>
<dbReference type="PANTHER" id="PTHR35866:SF1">
    <property type="entry name" value="YKGJ FAMILY CYSTEINE CLUSTER PROTEIN"/>
    <property type="match status" value="1"/>
</dbReference>
<accession>A0A2V2MYZ3</accession>
<dbReference type="InterPro" id="IPR005358">
    <property type="entry name" value="Puta_zinc/iron-chelating_dom"/>
</dbReference>
<dbReference type="Pfam" id="PF03692">
    <property type="entry name" value="CxxCxxCC"/>
    <property type="match status" value="1"/>
</dbReference>
<keyword evidence="2" id="KW-1185">Reference proteome</keyword>
<evidence type="ECO:0000313" key="1">
    <source>
        <dbReference type="EMBL" id="PWR71530.1"/>
    </source>
</evidence>
<sequence>MTDPFLNRELTRFSEERELLQNFPVKDLAVIIREVGFSCTRCGNCCMTAQNGHVFLLDQDTRRAMEICPEAIIPAPFFEICDRKGNFYVSGYALRTTMEGLCVHLIDGKCRIYNERFSICRVYPYMLHREPDEKGILTFRQISGLNEHGEYNTQISDNESITLAQETKVYEMDWLSQMIGFYRALIDLFAKSGERHVRKIYDQKMREFAKGETVNVFVFYEGEFIRHTVCLQDYGGII</sequence>
<dbReference type="OrthoDB" id="36424at2157"/>
<dbReference type="AlphaFoldDB" id="A0A2V2MYZ3"/>
<evidence type="ECO:0000313" key="2">
    <source>
        <dbReference type="Proteomes" id="UP000245657"/>
    </source>
</evidence>